<reference evidence="2 3" key="1">
    <citation type="submission" date="2020-04" db="EMBL/GenBank/DDBJ databases">
        <title>Antimicrobial susceptibility and clonality of vaginal-derived multi-drug resistant Mobiluncus isolates in China.</title>
        <authorList>
            <person name="Zhang X."/>
        </authorList>
    </citation>
    <scope>NUCLEOTIDE SEQUENCE [LARGE SCALE GENOMIC DNA]</scope>
    <source>
        <strain evidence="2 3">13</strain>
    </source>
</reference>
<dbReference type="InterPro" id="IPR001387">
    <property type="entry name" value="Cro/C1-type_HTH"/>
</dbReference>
<protein>
    <submittedName>
        <fullName evidence="2">Helix-turn-helix transcriptional regulator</fullName>
    </submittedName>
</protein>
<feature type="domain" description="HTH cro/C1-type" evidence="1">
    <location>
        <begin position="40"/>
        <end position="87"/>
    </location>
</feature>
<organism evidence="2 3">
    <name type="scientific">Mobiluncus mulieris</name>
    <dbReference type="NCBI Taxonomy" id="2052"/>
    <lineage>
        <taxon>Bacteria</taxon>
        <taxon>Bacillati</taxon>
        <taxon>Actinomycetota</taxon>
        <taxon>Actinomycetes</taxon>
        <taxon>Actinomycetales</taxon>
        <taxon>Actinomycetaceae</taxon>
        <taxon>Mobiluncus</taxon>
    </lineage>
</organism>
<name>A0A7Y0U3Z0_9ACTO</name>
<accession>A0A7Y0U3Z0</accession>
<dbReference type="CDD" id="cd00093">
    <property type="entry name" value="HTH_XRE"/>
    <property type="match status" value="1"/>
</dbReference>
<comment type="caution">
    <text evidence="2">The sequence shown here is derived from an EMBL/GenBank/DDBJ whole genome shotgun (WGS) entry which is preliminary data.</text>
</comment>
<dbReference type="EMBL" id="JABCUR010000014">
    <property type="protein sequence ID" value="NMW66013.1"/>
    <property type="molecule type" value="Genomic_DNA"/>
</dbReference>
<dbReference type="SUPFAM" id="SSF47413">
    <property type="entry name" value="lambda repressor-like DNA-binding domains"/>
    <property type="match status" value="1"/>
</dbReference>
<sequence length="126" mass="13617">MILSLSCGKIVGMKQNFSKNDGDIFTAMVAAEVKGVMATRGLTIAKVAAELGHAASVMSNWLNGKRALPISVAMRICDLADTPLAVVVDRAWQRFLREYPELLPDGYSPGDTYTQNIDVAARDEDA</sequence>
<dbReference type="Gene3D" id="1.10.260.40">
    <property type="entry name" value="lambda repressor-like DNA-binding domains"/>
    <property type="match status" value="1"/>
</dbReference>
<gene>
    <name evidence="2" type="ORF">HHJ78_11005</name>
</gene>
<evidence type="ECO:0000259" key="1">
    <source>
        <dbReference type="PROSITE" id="PS50943"/>
    </source>
</evidence>
<evidence type="ECO:0000313" key="2">
    <source>
        <dbReference type="EMBL" id="NMW66013.1"/>
    </source>
</evidence>
<dbReference type="Pfam" id="PF13443">
    <property type="entry name" value="HTH_26"/>
    <property type="match status" value="1"/>
</dbReference>
<dbReference type="PROSITE" id="PS50943">
    <property type="entry name" value="HTH_CROC1"/>
    <property type="match status" value="1"/>
</dbReference>
<dbReference type="GO" id="GO:0003677">
    <property type="term" value="F:DNA binding"/>
    <property type="evidence" value="ECO:0007669"/>
    <property type="project" value="InterPro"/>
</dbReference>
<evidence type="ECO:0000313" key="3">
    <source>
        <dbReference type="Proteomes" id="UP000578252"/>
    </source>
</evidence>
<dbReference type="AlphaFoldDB" id="A0A7Y0U3Z0"/>
<dbReference type="Proteomes" id="UP000578252">
    <property type="component" value="Unassembled WGS sequence"/>
</dbReference>
<dbReference type="InterPro" id="IPR010982">
    <property type="entry name" value="Lambda_DNA-bd_dom_sf"/>
</dbReference>
<proteinExistence type="predicted"/>